<proteinExistence type="predicted"/>
<evidence type="ECO:0000256" key="1">
    <source>
        <dbReference type="SAM" id="MobiDB-lite"/>
    </source>
</evidence>
<name>A0AAV3SBN8_9EURY</name>
<keyword evidence="4" id="KW-1185">Reference proteome</keyword>
<dbReference type="InterPro" id="IPR005149">
    <property type="entry name" value="Tscrpt_reg_PadR_N"/>
</dbReference>
<dbReference type="Proteomes" id="UP001500837">
    <property type="component" value="Unassembled WGS sequence"/>
</dbReference>
<dbReference type="Pfam" id="PF03551">
    <property type="entry name" value="PadR"/>
    <property type="match status" value="1"/>
</dbReference>
<evidence type="ECO:0000259" key="2">
    <source>
        <dbReference type="Pfam" id="PF03551"/>
    </source>
</evidence>
<protein>
    <recommendedName>
        <fullName evidence="2">Transcription regulator PadR N-terminal domain-containing protein</fullName>
    </recommendedName>
</protein>
<dbReference type="EMBL" id="BAAABL010000092">
    <property type="protein sequence ID" value="GAA0313149.1"/>
    <property type="molecule type" value="Genomic_DNA"/>
</dbReference>
<evidence type="ECO:0000313" key="4">
    <source>
        <dbReference type="Proteomes" id="UP001500837"/>
    </source>
</evidence>
<organism evidence="3 4">
    <name type="scientific">Halarchaeum salinum</name>
    <dbReference type="NCBI Taxonomy" id="489912"/>
    <lineage>
        <taxon>Archaea</taxon>
        <taxon>Methanobacteriati</taxon>
        <taxon>Methanobacteriota</taxon>
        <taxon>Stenosarchaea group</taxon>
        <taxon>Halobacteria</taxon>
        <taxon>Halobacteriales</taxon>
        <taxon>Halobacteriaceae</taxon>
    </lineage>
</organism>
<dbReference type="SUPFAM" id="SSF46785">
    <property type="entry name" value="Winged helix' DNA-binding domain"/>
    <property type="match status" value="1"/>
</dbReference>
<dbReference type="AlphaFoldDB" id="A0AAV3SBN8"/>
<evidence type="ECO:0000313" key="3">
    <source>
        <dbReference type="EMBL" id="GAA0313149.1"/>
    </source>
</evidence>
<accession>A0AAV3SBN8</accession>
<gene>
    <name evidence="3" type="ORF">GCM10009066_27840</name>
</gene>
<feature type="region of interest" description="Disordered" evidence="1">
    <location>
        <begin position="1"/>
        <end position="28"/>
    </location>
</feature>
<comment type="caution">
    <text evidence="3">The sequence shown here is derived from an EMBL/GenBank/DDBJ whole genome shotgun (WGS) entry which is preliminary data.</text>
</comment>
<feature type="compositionally biased region" description="Low complexity" evidence="1">
    <location>
        <begin position="18"/>
        <end position="28"/>
    </location>
</feature>
<dbReference type="Gene3D" id="1.10.10.10">
    <property type="entry name" value="Winged helix-like DNA-binding domain superfamily/Winged helix DNA-binding domain"/>
    <property type="match status" value="1"/>
</dbReference>
<feature type="compositionally biased region" description="Basic and acidic residues" evidence="1">
    <location>
        <begin position="1"/>
        <end position="10"/>
    </location>
</feature>
<sequence length="180" mass="19532">MERVEREYMKRTTGHYGESSGTGSASASVETLLRELGSGRSPRPSAEASPARLLDALHSTEGIEAGFVFDEATVKHSLDELLLVLIALRSDGTHGKQLMDDLAKAFDADLSPGTVYPRLHGLEESGAVDVHEMVRTKEYTVADETDARERIRATMAQHLAIGRVLQHALADDAVFATVDD</sequence>
<dbReference type="InterPro" id="IPR036390">
    <property type="entry name" value="WH_DNA-bd_sf"/>
</dbReference>
<dbReference type="InterPro" id="IPR036388">
    <property type="entry name" value="WH-like_DNA-bd_sf"/>
</dbReference>
<reference evidence="3 4" key="1">
    <citation type="journal article" date="2019" name="Int. J. Syst. Evol. Microbiol.">
        <title>The Global Catalogue of Microorganisms (GCM) 10K type strain sequencing project: providing services to taxonomists for standard genome sequencing and annotation.</title>
        <authorList>
            <consortium name="The Broad Institute Genomics Platform"/>
            <consortium name="The Broad Institute Genome Sequencing Center for Infectious Disease"/>
            <person name="Wu L."/>
            <person name="Ma J."/>
        </authorList>
    </citation>
    <scope>NUCLEOTIDE SEQUENCE [LARGE SCALE GENOMIC DNA]</scope>
    <source>
        <strain evidence="3 4">JCM 16330</strain>
    </source>
</reference>
<feature type="domain" description="Transcription regulator PadR N-terminal" evidence="2">
    <location>
        <begin position="84"/>
        <end position="143"/>
    </location>
</feature>